<comment type="caution">
    <text evidence="2">The sequence shown here is derived from an EMBL/GenBank/DDBJ whole genome shotgun (WGS) entry which is preliminary data.</text>
</comment>
<dbReference type="PANTHER" id="PTHR47098:SF2">
    <property type="entry name" value="PROTEIN MAK32"/>
    <property type="match status" value="1"/>
</dbReference>
<dbReference type="SUPFAM" id="SSF53613">
    <property type="entry name" value="Ribokinase-like"/>
    <property type="match status" value="1"/>
</dbReference>
<protein>
    <recommendedName>
        <fullName evidence="1">Carbohydrate kinase PfkB domain-containing protein</fullName>
    </recommendedName>
</protein>
<dbReference type="InterPro" id="IPR029056">
    <property type="entry name" value="Ribokinase-like"/>
</dbReference>
<dbReference type="InterPro" id="IPR011611">
    <property type="entry name" value="PfkB_dom"/>
</dbReference>
<sequence length="337" mass="37091">MEFVTFTIIVDDIVYPDGHTAMCCLGGGGPQTAFGMKLWASDQERVGLAARVGSDFPSSCQEWLQNMKIDVNGLLHWPYPTLRAWQVLEEDGRRGQIWRVELGEEVWGMLRPTISELPPIYRKAKAYHACVHPSTLDKDFMQELRSTGAAVVSIEPYTHAEDILTRSELRTLVTGGHIFSPNEKEAVSLVGPGPPLDLIDRLVELGAEVVSLRRGPLGCVVHRADTGETWEVPAFHGVIRGLLQVSEDKQIEEAGIIGVIDPTGCGNSFCGGFLAGWVQSHDILTAALCGSVAASFSKFFGPFRSSFSLDFVMALLVVRSSKECSTYTCIGWLFLWW</sequence>
<accession>A0A176W6B9</accession>
<evidence type="ECO:0000313" key="2">
    <source>
        <dbReference type="EMBL" id="OAE28597.1"/>
    </source>
</evidence>
<dbReference type="EMBL" id="LVLJ01001709">
    <property type="protein sequence ID" value="OAE28597.1"/>
    <property type="molecule type" value="Genomic_DNA"/>
</dbReference>
<evidence type="ECO:0000259" key="1">
    <source>
        <dbReference type="Pfam" id="PF00294"/>
    </source>
</evidence>
<gene>
    <name evidence="2" type="ORF">AXG93_2175s1810</name>
</gene>
<name>A0A176W6B9_MARPO</name>
<evidence type="ECO:0000313" key="3">
    <source>
        <dbReference type="Proteomes" id="UP000077202"/>
    </source>
</evidence>
<reference evidence="2" key="1">
    <citation type="submission" date="2016-03" db="EMBL/GenBank/DDBJ databases">
        <title>Mechanisms controlling the formation of the plant cell surface in tip-growing cells are functionally conserved among land plants.</title>
        <authorList>
            <person name="Honkanen S."/>
            <person name="Jones V.A."/>
            <person name="Morieri G."/>
            <person name="Champion C."/>
            <person name="Hetherington A.J."/>
            <person name="Kelly S."/>
            <person name="Saint-Marcoux D."/>
            <person name="Proust H."/>
            <person name="Prescott H."/>
            <person name="Dolan L."/>
        </authorList>
    </citation>
    <scope>NUCLEOTIDE SEQUENCE [LARGE SCALE GENOMIC DNA]</scope>
    <source>
        <tissue evidence="2">Whole gametophyte</tissue>
    </source>
</reference>
<organism evidence="2 3">
    <name type="scientific">Marchantia polymorpha subsp. ruderalis</name>
    <dbReference type="NCBI Taxonomy" id="1480154"/>
    <lineage>
        <taxon>Eukaryota</taxon>
        <taxon>Viridiplantae</taxon>
        <taxon>Streptophyta</taxon>
        <taxon>Embryophyta</taxon>
        <taxon>Marchantiophyta</taxon>
        <taxon>Marchantiopsida</taxon>
        <taxon>Marchantiidae</taxon>
        <taxon>Marchantiales</taxon>
        <taxon>Marchantiaceae</taxon>
        <taxon>Marchantia</taxon>
    </lineage>
</organism>
<proteinExistence type="predicted"/>
<dbReference type="Proteomes" id="UP000077202">
    <property type="component" value="Unassembled WGS sequence"/>
</dbReference>
<dbReference type="AlphaFoldDB" id="A0A176W6B9"/>
<dbReference type="Gene3D" id="3.40.1190.20">
    <property type="match status" value="1"/>
</dbReference>
<dbReference type="PANTHER" id="PTHR47098">
    <property type="entry name" value="PROTEIN MAK32"/>
    <property type="match status" value="1"/>
</dbReference>
<feature type="domain" description="Carbohydrate kinase PfkB" evidence="1">
    <location>
        <begin position="26"/>
        <end position="296"/>
    </location>
</feature>
<keyword evidence="3" id="KW-1185">Reference proteome</keyword>
<dbReference type="Pfam" id="PF00294">
    <property type="entry name" value="PfkB"/>
    <property type="match status" value="1"/>
</dbReference>